<dbReference type="InterPro" id="IPR015797">
    <property type="entry name" value="NUDIX_hydrolase-like_dom_sf"/>
</dbReference>
<evidence type="ECO:0000256" key="2">
    <source>
        <dbReference type="ARBA" id="ARBA00022801"/>
    </source>
</evidence>
<evidence type="ECO:0000259" key="3">
    <source>
        <dbReference type="PROSITE" id="PS51462"/>
    </source>
</evidence>
<dbReference type="OrthoDB" id="9787476at2"/>
<keyword evidence="2" id="KW-0378">Hydrolase</keyword>
<reference evidence="4 5" key="1">
    <citation type="submission" date="2018-01" db="EMBL/GenBank/DDBJ databases">
        <title>Genome sequence of a Cantenovulum-like bacteria.</title>
        <authorList>
            <person name="Tan W.R."/>
            <person name="Lau N.-S."/>
            <person name="Go F."/>
            <person name="Amirul A.-A.A."/>
        </authorList>
    </citation>
    <scope>NUCLEOTIDE SEQUENCE [LARGE SCALE GENOMIC DNA]</scope>
    <source>
        <strain evidence="4 5">CCB-QB4</strain>
    </source>
</reference>
<sequence>MIYGNTQLLDFKYDPFNGVIIDSHQLPKDVDEFTESLLISLDTFQQHGKQLVWLTLTHEQALFIPICTEQGFVFHNCLEQEITLILRLQPNAYAPFVPTHSIGAGALVINDNNQILLVKDSAQKVGGFKLPGGHVELSEDIAEAAMRETEEETGIKTEFEALMGFGTKHPYRFGKSNIYFICKLKPLNKEIIISQPDEILDARWLDIDSFLADETNSEFNRTIVAKLAKAQGLKRFDKPLGSTPRNEIFLAEHK</sequence>
<dbReference type="GO" id="GO:0047631">
    <property type="term" value="F:ADP-ribose diphosphatase activity"/>
    <property type="evidence" value="ECO:0007669"/>
    <property type="project" value="TreeGrafter"/>
</dbReference>
<gene>
    <name evidence="4" type="ORF">C2869_07205</name>
</gene>
<dbReference type="InterPro" id="IPR003293">
    <property type="entry name" value="Nudix_hydrolase6-like"/>
</dbReference>
<comment type="cofactor">
    <cofactor evidence="1">
        <name>Mg(2+)</name>
        <dbReference type="ChEBI" id="CHEBI:18420"/>
    </cofactor>
</comment>
<dbReference type="PROSITE" id="PS51462">
    <property type="entry name" value="NUDIX"/>
    <property type="match status" value="1"/>
</dbReference>
<dbReference type="EMBL" id="CP026604">
    <property type="protein sequence ID" value="AWB66235.1"/>
    <property type="molecule type" value="Genomic_DNA"/>
</dbReference>
<dbReference type="Proteomes" id="UP000244441">
    <property type="component" value="Chromosome"/>
</dbReference>
<dbReference type="Gene3D" id="3.40.630.30">
    <property type="match status" value="1"/>
</dbReference>
<dbReference type="SUPFAM" id="SSF55811">
    <property type="entry name" value="Nudix"/>
    <property type="match status" value="1"/>
</dbReference>
<evidence type="ECO:0000313" key="4">
    <source>
        <dbReference type="EMBL" id="AWB66235.1"/>
    </source>
</evidence>
<dbReference type="PANTHER" id="PTHR13994">
    <property type="entry name" value="NUDIX HYDROLASE RELATED"/>
    <property type="match status" value="1"/>
</dbReference>
<protein>
    <submittedName>
        <fullName evidence="4">DNA mismatch repair protein MutT</fullName>
    </submittedName>
</protein>
<dbReference type="Pfam" id="PF18290">
    <property type="entry name" value="Nudix_hydro"/>
    <property type="match status" value="1"/>
</dbReference>
<dbReference type="GO" id="GO:0035529">
    <property type="term" value="F:NADH pyrophosphatase activity"/>
    <property type="evidence" value="ECO:0007669"/>
    <property type="project" value="TreeGrafter"/>
</dbReference>
<feature type="domain" description="Nudix hydrolase" evidence="3">
    <location>
        <begin position="99"/>
        <end position="227"/>
    </location>
</feature>
<dbReference type="Gene3D" id="3.90.79.10">
    <property type="entry name" value="Nucleoside Triphosphate Pyrophosphohydrolase"/>
    <property type="match status" value="1"/>
</dbReference>
<evidence type="ECO:0000313" key="5">
    <source>
        <dbReference type="Proteomes" id="UP000244441"/>
    </source>
</evidence>
<dbReference type="KEGG" id="cate:C2869_07205"/>
<dbReference type="InterPro" id="IPR040618">
    <property type="entry name" value="Pre-Nudix"/>
</dbReference>
<dbReference type="GO" id="GO:0051287">
    <property type="term" value="F:NAD binding"/>
    <property type="evidence" value="ECO:0007669"/>
    <property type="project" value="TreeGrafter"/>
</dbReference>
<accession>A0A2S0VPT5</accession>
<dbReference type="Pfam" id="PF00293">
    <property type="entry name" value="NUDIX"/>
    <property type="match status" value="1"/>
</dbReference>
<keyword evidence="5" id="KW-1185">Reference proteome</keyword>
<name>A0A2S0VPT5_9ALTE</name>
<proteinExistence type="predicted"/>
<dbReference type="InterPro" id="IPR020084">
    <property type="entry name" value="NUDIX_hydrolase_CS"/>
</dbReference>
<dbReference type="RefSeq" id="WP_108602306.1">
    <property type="nucleotide sequence ID" value="NZ_CP026604.1"/>
</dbReference>
<dbReference type="PROSITE" id="PS00893">
    <property type="entry name" value="NUDIX_BOX"/>
    <property type="match status" value="1"/>
</dbReference>
<evidence type="ECO:0000256" key="1">
    <source>
        <dbReference type="ARBA" id="ARBA00001946"/>
    </source>
</evidence>
<dbReference type="CDD" id="cd04670">
    <property type="entry name" value="NUDIX_ASFGF2_Nudt6"/>
    <property type="match status" value="1"/>
</dbReference>
<organism evidence="4 5">
    <name type="scientific">Saccharobesus litoralis</name>
    <dbReference type="NCBI Taxonomy" id="2172099"/>
    <lineage>
        <taxon>Bacteria</taxon>
        <taxon>Pseudomonadati</taxon>
        <taxon>Pseudomonadota</taxon>
        <taxon>Gammaproteobacteria</taxon>
        <taxon>Alteromonadales</taxon>
        <taxon>Alteromonadaceae</taxon>
        <taxon>Saccharobesus</taxon>
    </lineage>
</organism>
<dbReference type="PANTHER" id="PTHR13994:SF13">
    <property type="entry name" value="FI03680P"/>
    <property type="match status" value="1"/>
</dbReference>
<dbReference type="AlphaFoldDB" id="A0A2S0VPT5"/>
<dbReference type="InterPro" id="IPR000086">
    <property type="entry name" value="NUDIX_hydrolase_dom"/>
</dbReference>